<dbReference type="GeneID" id="56265382"/>
<proteinExistence type="predicted"/>
<accession>A0A1E7DJI9</accession>
<sequence length="304" mass="33655">MLSRLFSSKSNKTSVTVGVSVCASELHIVAIERSGDAVSLNSVSSIPYDQHQPLKQQLSAALSPFAKSTCNVSIVLSQDMYHMVQVDKPEMAEEDITTALPWTLGELVPYDSSNMVLDYVDYPVKSRTGGQKIDVFAAEKSPLAAVAASMAKKKDKQLTHIHTKEVLATEMVPNDDYARLLIIQEPNSEPFLMIVRSQAIWLARRLRGFVSKVNEQTDLSQLSDTLGLEIQRSMDFYESQLKQPPLKEILFKTQFDCVPVIERLKPFQPAAMNVFTPQLNLADVVEPACHFALASALVAAREVA</sequence>
<protein>
    <submittedName>
        <fullName evidence="1">Mannose-sensitive agglutinin biogenesis protein MshI</fullName>
    </submittedName>
</protein>
<dbReference type="Proteomes" id="UP000095392">
    <property type="component" value="Unassembled WGS sequence"/>
</dbReference>
<dbReference type="EMBL" id="MIPY01000003">
    <property type="protein sequence ID" value="OES38317.1"/>
    <property type="molecule type" value="Genomic_DNA"/>
</dbReference>
<gene>
    <name evidence="1" type="ORF">BFV95_0210</name>
</gene>
<organism evidence="1 2">
    <name type="scientific">Alteromonas macleodii</name>
    <name type="common">Pseudoalteromonas macleodii</name>
    <dbReference type="NCBI Taxonomy" id="28108"/>
    <lineage>
        <taxon>Bacteria</taxon>
        <taxon>Pseudomonadati</taxon>
        <taxon>Pseudomonadota</taxon>
        <taxon>Gammaproteobacteria</taxon>
        <taxon>Alteromonadales</taxon>
        <taxon>Alteromonadaceae</taxon>
        <taxon>Alteromonas/Salinimonas group</taxon>
        <taxon>Alteromonas</taxon>
    </lineage>
</organism>
<dbReference type="SUPFAM" id="SSF53067">
    <property type="entry name" value="Actin-like ATPase domain"/>
    <property type="match status" value="1"/>
</dbReference>
<dbReference type="RefSeq" id="WP_039225880.1">
    <property type="nucleotide sequence ID" value="NZ_CP018321.1"/>
</dbReference>
<dbReference type="AlphaFoldDB" id="A0A1E7DJI9"/>
<keyword evidence="2" id="KW-1185">Reference proteome</keyword>
<dbReference type="InterPro" id="IPR043129">
    <property type="entry name" value="ATPase_NBD"/>
</dbReference>
<evidence type="ECO:0000313" key="2">
    <source>
        <dbReference type="Proteomes" id="UP000095392"/>
    </source>
</evidence>
<comment type="caution">
    <text evidence="1">The sequence shown here is derived from an EMBL/GenBank/DDBJ whole genome shotgun (WGS) entry which is preliminary data.</text>
</comment>
<name>A0A1E7DJI9_ALTMA</name>
<evidence type="ECO:0000313" key="1">
    <source>
        <dbReference type="EMBL" id="OES38317.1"/>
    </source>
</evidence>
<reference evidence="1 2" key="1">
    <citation type="submission" date="2016-09" db="EMBL/GenBank/DDBJ databases">
        <title>Draft Genome Sequence of four Alteromonas macleodii strains isolated from copper coupons and grown long-term at elevated copper levels.</title>
        <authorList>
            <person name="Cusick K."/>
            <person name="Dale J."/>
            <person name="Little B."/>
            <person name="Biffinger J."/>
        </authorList>
    </citation>
    <scope>NUCLEOTIDE SEQUENCE [LARGE SCALE GENOMIC DNA]</scope>
    <source>
        <strain evidence="1 2">KCP01</strain>
    </source>
</reference>